<evidence type="ECO:0000256" key="3">
    <source>
        <dbReference type="ARBA" id="ARBA00022692"/>
    </source>
</evidence>
<evidence type="ECO:0000256" key="2">
    <source>
        <dbReference type="ARBA" id="ARBA00022452"/>
    </source>
</evidence>
<evidence type="ECO:0000256" key="1">
    <source>
        <dbReference type="ARBA" id="ARBA00004442"/>
    </source>
</evidence>
<keyword evidence="2" id="KW-1134">Transmembrane beta strand</keyword>
<dbReference type="GO" id="GO:0015562">
    <property type="term" value="F:efflux transmembrane transporter activity"/>
    <property type="evidence" value="ECO:0007669"/>
    <property type="project" value="InterPro"/>
</dbReference>
<comment type="subcellular location">
    <subcellularLocation>
        <location evidence="1">Cell outer membrane</location>
    </subcellularLocation>
</comment>
<keyword evidence="4" id="KW-0472">Membrane</keyword>
<keyword evidence="5" id="KW-0998">Cell outer membrane</keyword>
<proteinExistence type="predicted"/>
<dbReference type="STRING" id="1195236.CTER_3926"/>
<dbReference type="GO" id="GO:0015288">
    <property type="term" value="F:porin activity"/>
    <property type="evidence" value="ECO:0007669"/>
    <property type="project" value="TreeGrafter"/>
</dbReference>
<dbReference type="PANTHER" id="PTHR30026">
    <property type="entry name" value="OUTER MEMBRANE PROTEIN TOLC"/>
    <property type="match status" value="1"/>
</dbReference>
<dbReference type="SUPFAM" id="SSF56954">
    <property type="entry name" value="Outer membrane efflux proteins (OEP)"/>
    <property type="match status" value="1"/>
</dbReference>
<sequence>MIHKNKRLHICLLIILTLTFHIQGISVAADNGDGKQNVNNVSQPLKLSLEDAIKRGVESSSQLTSMDISIKKMWRVTDEDKSFKELTAVTQGELDELDEYYKLSERKTLSDNLTNLEEDLFAKYRDKYGDAPYYRQTLYENYLNGRAFSNYSSWLQVLSLKDSYNTNRAKLEGDIQAAYYNLLYFNELYQSLEDSLNTMEKQYSGMVLKYEKGLVSELDKYKFGVELSKKKLQLQKSKRNREYQELVLKQICGIERSQAIELTGKEAGLNKEYKLDTYKNYLDKALAERSEVVNAKLQMDVYKQELEYYDKYIRQQYTFARTNLQQQLEDSEFAVTQSTLNITGDIQAAYTDAKSVQSQLEIKKSDSQNKKSDYNIAEKKYSQGQLSLVELWNAKDAANNAEIEYKKAQRDSAYCFYRLKELACKLGPGYQVNGANVAILE</sequence>
<reference evidence="7 8" key="1">
    <citation type="journal article" date="2013" name="Genome Announc.">
        <title>Draft Genome Sequence of the Cellulolytic, Mesophilic, Anaerobic Bacterium Clostridium termitidis Strain CT1112 (DSM 5398).</title>
        <authorList>
            <person name="Lal S."/>
            <person name="Ramachandran U."/>
            <person name="Zhang X."/>
            <person name="Munir R."/>
            <person name="Sparling R."/>
            <person name="Levin D.B."/>
        </authorList>
    </citation>
    <scope>NUCLEOTIDE SEQUENCE [LARGE SCALE GENOMIC DNA]</scope>
    <source>
        <strain evidence="7 8">CT1112</strain>
    </source>
</reference>
<evidence type="ECO:0000256" key="5">
    <source>
        <dbReference type="ARBA" id="ARBA00023237"/>
    </source>
</evidence>
<dbReference type="RefSeq" id="WP_004628554.1">
    <property type="nucleotide sequence ID" value="NZ_AORV01000056.1"/>
</dbReference>
<evidence type="ECO:0008006" key="9">
    <source>
        <dbReference type="Google" id="ProtNLM"/>
    </source>
</evidence>
<keyword evidence="3" id="KW-0812">Transmembrane</keyword>
<dbReference type="PANTHER" id="PTHR30026:SF20">
    <property type="entry name" value="OUTER MEMBRANE PROTEIN TOLC"/>
    <property type="match status" value="1"/>
</dbReference>
<organism evidence="7 8">
    <name type="scientific">Ruminiclostridium cellobioparum subsp. termitidis CT1112</name>
    <dbReference type="NCBI Taxonomy" id="1195236"/>
    <lineage>
        <taxon>Bacteria</taxon>
        <taxon>Bacillati</taxon>
        <taxon>Bacillota</taxon>
        <taxon>Clostridia</taxon>
        <taxon>Eubacteriales</taxon>
        <taxon>Oscillospiraceae</taxon>
        <taxon>Ruminiclostridium</taxon>
    </lineage>
</organism>
<evidence type="ECO:0000313" key="7">
    <source>
        <dbReference type="EMBL" id="EMS70326.1"/>
    </source>
</evidence>
<name>S0FJB2_RUMCE</name>
<dbReference type="EMBL" id="AORV01000056">
    <property type="protein sequence ID" value="EMS70326.1"/>
    <property type="molecule type" value="Genomic_DNA"/>
</dbReference>
<dbReference type="Gene3D" id="1.20.1600.10">
    <property type="entry name" value="Outer membrane efflux proteins (OEP)"/>
    <property type="match status" value="2"/>
</dbReference>
<dbReference type="PATRIC" id="fig|1195236.3.peg.4138"/>
<feature type="signal peptide" evidence="6">
    <location>
        <begin position="1"/>
        <end position="28"/>
    </location>
</feature>
<protein>
    <recommendedName>
        <fullName evidence="9">Outer membrane protein</fullName>
    </recommendedName>
</protein>
<dbReference type="AlphaFoldDB" id="S0FJB2"/>
<evidence type="ECO:0000256" key="4">
    <source>
        <dbReference type="ARBA" id="ARBA00023136"/>
    </source>
</evidence>
<dbReference type="GO" id="GO:0009279">
    <property type="term" value="C:cell outer membrane"/>
    <property type="evidence" value="ECO:0007669"/>
    <property type="project" value="UniProtKB-SubCell"/>
</dbReference>
<evidence type="ECO:0000313" key="8">
    <source>
        <dbReference type="Proteomes" id="UP000014155"/>
    </source>
</evidence>
<accession>S0FJB2</accession>
<gene>
    <name evidence="7" type="ORF">CTER_3926</name>
</gene>
<dbReference type="Proteomes" id="UP000014155">
    <property type="component" value="Unassembled WGS sequence"/>
</dbReference>
<feature type="chain" id="PRO_5038696147" description="Outer membrane protein" evidence="6">
    <location>
        <begin position="29"/>
        <end position="441"/>
    </location>
</feature>
<evidence type="ECO:0000256" key="6">
    <source>
        <dbReference type="SAM" id="SignalP"/>
    </source>
</evidence>
<keyword evidence="6" id="KW-0732">Signal</keyword>
<comment type="caution">
    <text evidence="7">The sequence shown here is derived from an EMBL/GenBank/DDBJ whole genome shotgun (WGS) entry which is preliminary data.</text>
</comment>
<dbReference type="GO" id="GO:1990281">
    <property type="term" value="C:efflux pump complex"/>
    <property type="evidence" value="ECO:0007669"/>
    <property type="project" value="TreeGrafter"/>
</dbReference>
<keyword evidence="8" id="KW-1185">Reference proteome</keyword>
<dbReference type="eggNOG" id="ENOG502ZQPU">
    <property type="taxonomic scope" value="Bacteria"/>
</dbReference>
<dbReference type="InterPro" id="IPR051906">
    <property type="entry name" value="TolC-like"/>
</dbReference>